<dbReference type="GO" id="GO:0031071">
    <property type="term" value="F:cysteine desulfurase activity"/>
    <property type="evidence" value="ECO:0007669"/>
    <property type="project" value="UniProtKB-EC"/>
</dbReference>
<evidence type="ECO:0000256" key="2">
    <source>
        <dbReference type="ARBA" id="ARBA00003120"/>
    </source>
</evidence>
<comment type="caution">
    <text evidence="12">The sequence shown here is derived from an EMBL/GenBank/DDBJ whole genome shotgun (WGS) entry which is preliminary data.</text>
</comment>
<dbReference type="InterPro" id="IPR015422">
    <property type="entry name" value="PyrdxlP-dep_Trfase_small"/>
</dbReference>
<dbReference type="GO" id="GO:0051536">
    <property type="term" value="F:iron-sulfur cluster binding"/>
    <property type="evidence" value="ECO:0007669"/>
    <property type="project" value="UniProtKB-KW"/>
</dbReference>
<keyword evidence="7" id="KW-0663">Pyridoxal phosphate</keyword>
<dbReference type="Pfam" id="PF00266">
    <property type="entry name" value="Aminotran_5"/>
    <property type="match status" value="1"/>
</dbReference>
<keyword evidence="5" id="KW-0808">Transferase</keyword>
<dbReference type="RefSeq" id="WP_077397183.1">
    <property type="nucleotide sequence ID" value="NZ_JATM01000006.1"/>
</dbReference>
<evidence type="ECO:0000256" key="1">
    <source>
        <dbReference type="ARBA" id="ARBA00001933"/>
    </source>
</evidence>
<reference evidence="12 13" key="1">
    <citation type="journal article" date="2016" name="PLoS ONE">
        <title>Whole-Genome Sequence Analysis of Bombella intestini LMG 28161T, a Novel Acetic Acid Bacterium Isolated from the Crop of a Red-Tailed Bumble Bee, Bombus lapidarius.</title>
        <authorList>
            <person name="Li L."/>
            <person name="Illeghems K."/>
            <person name="Van Kerrebroeck S."/>
            <person name="Borremans W."/>
            <person name="Cleenwerck I."/>
            <person name="Smagghe G."/>
            <person name="De Vuyst L."/>
            <person name="Vandamme P."/>
        </authorList>
    </citation>
    <scope>NUCLEOTIDE SEQUENCE [LARGE SCALE GENOMIC DNA]</scope>
    <source>
        <strain evidence="12 13">R-52487</strain>
    </source>
</reference>
<dbReference type="STRING" id="1539051.AL01_09100"/>
<evidence type="ECO:0000256" key="10">
    <source>
        <dbReference type="ARBA" id="ARBA00050776"/>
    </source>
</evidence>
<dbReference type="InterPro" id="IPR015421">
    <property type="entry name" value="PyrdxlP-dep_Trfase_major"/>
</dbReference>
<dbReference type="AlphaFoldDB" id="A0A1S8GNJ8"/>
<evidence type="ECO:0000256" key="8">
    <source>
        <dbReference type="ARBA" id="ARBA00023004"/>
    </source>
</evidence>
<evidence type="ECO:0000256" key="9">
    <source>
        <dbReference type="ARBA" id="ARBA00023014"/>
    </source>
</evidence>
<gene>
    <name evidence="12" type="ORF">AL01_09100</name>
</gene>
<keyword evidence="8" id="KW-0408">Iron</keyword>
<keyword evidence="9" id="KW-0411">Iron-sulfur</keyword>
<dbReference type="GO" id="GO:0046872">
    <property type="term" value="F:metal ion binding"/>
    <property type="evidence" value="ECO:0007669"/>
    <property type="project" value="UniProtKB-KW"/>
</dbReference>
<dbReference type="InterPro" id="IPR000192">
    <property type="entry name" value="Aminotrans_V_dom"/>
</dbReference>
<evidence type="ECO:0000256" key="5">
    <source>
        <dbReference type="ARBA" id="ARBA00022679"/>
    </source>
</evidence>
<evidence type="ECO:0000313" key="12">
    <source>
        <dbReference type="EMBL" id="OOL17049.1"/>
    </source>
</evidence>
<evidence type="ECO:0000256" key="4">
    <source>
        <dbReference type="ARBA" id="ARBA00013558"/>
    </source>
</evidence>
<dbReference type="Gene3D" id="1.10.260.50">
    <property type="match status" value="1"/>
</dbReference>
<evidence type="ECO:0000313" key="13">
    <source>
        <dbReference type="Proteomes" id="UP000200980"/>
    </source>
</evidence>
<dbReference type="OrthoDB" id="9808002at2"/>
<dbReference type="EMBL" id="JATM01000006">
    <property type="protein sequence ID" value="OOL17049.1"/>
    <property type="molecule type" value="Genomic_DNA"/>
</dbReference>
<evidence type="ECO:0000256" key="7">
    <source>
        <dbReference type="ARBA" id="ARBA00022898"/>
    </source>
</evidence>
<dbReference type="Gene3D" id="3.90.1150.10">
    <property type="entry name" value="Aspartate Aminotransferase, domain 1"/>
    <property type="match status" value="1"/>
</dbReference>
<proteinExistence type="inferred from homology"/>
<evidence type="ECO:0000256" key="6">
    <source>
        <dbReference type="ARBA" id="ARBA00022723"/>
    </source>
</evidence>
<evidence type="ECO:0000259" key="11">
    <source>
        <dbReference type="Pfam" id="PF00266"/>
    </source>
</evidence>
<comment type="function">
    <text evidence="2">Catalyzes the removal of elemental sulfur atoms from cysteine to produce alanine. Seems to participate in the biosynthesis of the nitrogenase metalloclusters by providing the inorganic sulfur required for the Fe-S core formation.</text>
</comment>
<dbReference type="Proteomes" id="UP000200980">
    <property type="component" value="Unassembled WGS sequence"/>
</dbReference>
<sequence>MIQEAALRQSPVYLDANATEPLRPAAREAVLAGLEQTGNPASVHAAGRKARIMLEEARKQMAVAFGREADCCVFTSGGTEADTLALHGFGRAEGRAILIGATEHDAIRKAAPDAALIPVDGQGVIDCTALEEMLATRTAGEGVQRGPLVCIMAANNETGVYAPLQDVAALCRRYGAFLHVDAVQAAGRMRERDEFSQALKDGSLAGASLALSAHKMGGPKGAGALILPEDRPLSPLLPGGGQERGRRGGTPALALHKGMVAAFEESQKQDWAMLESLRDELESIMAQAGALIMGRGVARLLNTISAVLPGVTAQMQLMALDIEGYCVSAGSACSSGKVSRSHVLEAMGQGEAAGQAIRVSLPWNVRAEDVRTFGHAYARMAQRFAERGLLKRPASLGGVDDR</sequence>
<dbReference type="InterPro" id="IPR015424">
    <property type="entry name" value="PyrdxlP-dep_Trfase"/>
</dbReference>
<dbReference type="SUPFAM" id="SSF53383">
    <property type="entry name" value="PLP-dependent transferases"/>
    <property type="match status" value="1"/>
</dbReference>
<dbReference type="Gene3D" id="3.40.640.10">
    <property type="entry name" value="Type I PLP-dependent aspartate aminotransferase-like (Major domain)"/>
    <property type="match status" value="1"/>
</dbReference>
<comment type="catalytic activity">
    <reaction evidence="10">
        <text>(sulfur carrier)-H + L-cysteine = (sulfur carrier)-SH + L-alanine</text>
        <dbReference type="Rhea" id="RHEA:43892"/>
        <dbReference type="Rhea" id="RHEA-COMP:14737"/>
        <dbReference type="Rhea" id="RHEA-COMP:14739"/>
        <dbReference type="ChEBI" id="CHEBI:29917"/>
        <dbReference type="ChEBI" id="CHEBI:35235"/>
        <dbReference type="ChEBI" id="CHEBI:57972"/>
        <dbReference type="ChEBI" id="CHEBI:64428"/>
        <dbReference type="EC" id="2.8.1.7"/>
    </reaction>
</comment>
<dbReference type="PANTHER" id="PTHR11601:SF34">
    <property type="entry name" value="CYSTEINE DESULFURASE"/>
    <property type="match status" value="1"/>
</dbReference>
<comment type="similarity">
    <text evidence="3">Belongs to the class-V pyridoxal-phosphate-dependent aminotransferase family. NifS/IscS subfamily.</text>
</comment>
<accession>A0A1S8GNJ8</accession>
<evidence type="ECO:0000256" key="3">
    <source>
        <dbReference type="ARBA" id="ARBA00006490"/>
    </source>
</evidence>
<keyword evidence="13" id="KW-1185">Reference proteome</keyword>
<dbReference type="PANTHER" id="PTHR11601">
    <property type="entry name" value="CYSTEINE DESULFURYLASE FAMILY MEMBER"/>
    <property type="match status" value="1"/>
</dbReference>
<dbReference type="PIRSF" id="PIRSF005572">
    <property type="entry name" value="NifS"/>
    <property type="match status" value="1"/>
</dbReference>
<keyword evidence="6" id="KW-0479">Metal-binding</keyword>
<protein>
    <recommendedName>
        <fullName evidence="4">Cysteine desulfurase</fullName>
    </recommendedName>
</protein>
<feature type="domain" description="Aminotransferase class V" evidence="11">
    <location>
        <begin position="12"/>
        <end position="372"/>
    </location>
</feature>
<dbReference type="InterPro" id="IPR016454">
    <property type="entry name" value="Cysteine_dSase"/>
</dbReference>
<name>A0A1S8GNJ8_9PROT</name>
<comment type="cofactor">
    <cofactor evidence="1">
        <name>pyridoxal 5'-phosphate</name>
        <dbReference type="ChEBI" id="CHEBI:597326"/>
    </cofactor>
</comment>
<organism evidence="12 13">
    <name type="scientific">Bombella intestini</name>
    <dbReference type="NCBI Taxonomy" id="1539051"/>
    <lineage>
        <taxon>Bacteria</taxon>
        <taxon>Pseudomonadati</taxon>
        <taxon>Pseudomonadota</taxon>
        <taxon>Alphaproteobacteria</taxon>
        <taxon>Acetobacterales</taxon>
        <taxon>Acetobacteraceae</taxon>
        <taxon>Bombella</taxon>
    </lineage>
</organism>